<comment type="similarity">
    <text evidence="1">Belongs to the Skp family.</text>
</comment>
<organism evidence="5 6">
    <name type="scientific">Flavobacterium sediminilitoris</name>
    <dbReference type="NCBI Taxonomy" id="2024526"/>
    <lineage>
        <taxon>Bacteria</taxon>
        <taxon>Pseudomonadati</taxon>
        <taxon>Bacteroidota</taxon>
        <taxon>Flavobacteriia</taxon>
        <taxon>Flavobacteriales</taxon>
        <taxon>Flavobacteriaceae</taxon>
        <taxon>Flavobacterium</taxon>
    </lineage>
</organism>
<dbReference type="EMBL" id="CP090145">
    <property type="protein sequence ID" value="UOX35428.1"/>
    <property type="molecule type" value="Genomic_DNA"/>
</dbReference>
<dbReference type="InterPro" id="IPR005632">
    <property type="entry name" value="Chaperone_Skp"/>
</dbReference>
<gene>
    <name evidence="5" type="ORF">LXD69_07880</name>
</gene>
<dbReference type="InterPro" id="IPR024930">
    <property type="entry name" value="Skp_dom_sf"/>
</dbReference>
<reference evidence="5" key="2">
    <citation type="submission" date="2022-04" db="EMBL/GenBank/DDBJ databases">
        <title>Complete Genome Sequence of Flavobacterium sediminilitoris YSM-43, Isolated from a Tidal Sediment.</title>
        <authorList>
            <person name="Lee P.A."/>
        </authorList>
    </citation>
    <scope>NUCLEOTIDE SEQUENCE</scope>
    <source>
        <strain evidence="5">YSM-43</strain>
    </source>
</reference>
<dbReference type="RefSeq" id="WP_246918635.1">
    <property type="nucleotide sequence ID" value="NZ_CP090145.1"/>
</dbReference>
<feature type="signal peptide" evidence="4">
    <location>
        <begin position="1"/>
        <end position="21"/>
    </location>
</feature>
<feature type="chain" id="PRO_5047193702" evidence="4">
    <location>
        <begin position="22"/>
        <end position="169"/>
    </location>
</feature>
<name>A0ABY4HRC5_9FLAO</name>
<keyword evidence="6" id="KW-1185">Reference proteome</keyword>
<protein>
    <submittedName>
        <fullName evidence="5">OmpH family outer membrane protein</fullName>
    </submittedName>
</protein>
<dbReference type="PANTHER" id="PTHR35089:SF1">
    <property type="entry name" value="CHAPERONE PROTEIN SKP"/>
    <property type="match status" value="1"/>
</dbReference>
<dbReference type="Proteomes" id="UP000830454">
    <property type="component" value="Chromosome"/>
</dbReference>
<evidence type="ECO:0000256" key="3">
    <source>
        <dbReference type="SAM" id="Coils"/>
    </source>
</evidence>
<dbReference type="Pfam" id="PF03938">
    <property type="entry name" value="OmpH"/>
    <property type="match status" value="1"/>
</dbReference>
<evidence type="ECO:0000256" key="1">
    <source>
        <dbReference type="ARBA" id="ARBA00009091"/>
    </source>
</evidence>
<evidence type="ECO:0000313" key="5">
    <source>
        <dbReference type="EMBL" id="UOX35428.1"/>
    </source>
</evidence>
<dbReference type="SMART" id="SM00935">
    <property type="entry name" value="OmpH"/>
    <property type="match status" value="1"/>
</dbReference>
<dbReference type="SUPFAM" id="SSF111384">
    <property type="entry name" value="OmpH-like"/>
    <property type="match status" value="1"/>
</dbReference>
<keyword evidence="2 4" id="KW-0732">Signal</keyword>
<accession>A0ABY4HRC5</accession>
<dbReference type="Gene3D" id="3.30.910.20">
    <property type="entry name" value="Skp domain"/>
    <property type="match status" value="1"/>
</dbReference>
<keyword evidence="3" id="KW-0175">Coiled coil</keyword>
<evidence type="ECO:0000313" key="6">
    <source>
        <dbReference type="Proteomes" id="UP000830454"/>
    </source>
</evidence>
<evidence type="ECO:0000256" key="2">
    <source>
        <dbReference type="ARBA" id="ARBA00022729"/>
    </source>
</evidence>
<feature type="coiled-coil region" evidence="3">
    <location>
        <begin position="55"/>
        <end position="113"/>
    </location>
</feature>
<reference evidence="5" key="1">
    <citation type="submission" date="2021-12" db="EMBL/GenBank/DDBJ databases">
        <authorList>
            <person name="Cha I.-T."/>
            <person name="Lee K.-E."/>
            <person name="Park S.-J."/>
        </authorList>
    </citation>
    <scope>NUCLEOTIDE SEQUENCE</scope>
    <source>
        <strain evidence="5">YSM-43</strain>
    </source>
</reference>
<dbReference type="PANTHER" id="PTHR35089">
    <property type="entry name" value="CHAPERONE PROTEIN SKP"/>
    <property type="match status" value="1"/>
</dbReference>
<proteinExistence type="inferred from homology"/>
<evidence type="ECO:0000256" key="4">
    <source>
        <dbReference type="SAM" id="SignalP"/>
    </source>
</evidence>
<sequence>MKHLKTLAIALVLFISAQVSAQSKLAHIDVKALMTNMPEMKTAQTQLQKIQETYDKEYKTMVQEYQGKLEKYQREAENGTATEAVNETRSKEMQEMGQRIQQYQQTATKELQQKELDLLKPIMEKAQTAIQKVATAKGFEYVLDATEGSGLLVAKGTDLLNDVKKELGF</sequence>